<sequence length="118" mass="13509">MHLILHVVHAVTVRATSDKARQQRLERVPERFPEVAVEVGVDERIKGRVEVPDPEQYRDDDVRAGAGLFAAQRRDDHLSDNILTSFHELGREDGQSYAVIERFTIKRLEEEEGCWSAS</sequence>
<dbReference type="Proteomes" id="UP000075883">
    <property type="component" value="Unassembled WGS sequence"/>
</dbReference>
<evidence type="ECO:0000313" key="2">
    <source>
        <dbReference type="Proteomes" id="UP000075883"/>
    </source>
</evidence>
<reference evidence="2" key="1">
    <citation type="submission" date="2013-09" db="EMBL/GenBank/DDBJ databases">
        <title>The Genome Sequence of Anopheles culicifacies species A.</title>
        <authorList>
            <consortium name="The Broad Institute Genomics Platform"/>
            <person name="Neafsey D.E."/>
            <person name="Besansky N."/>
            <person name="Howell P."/>
            <person name="Walton C."/>
            <person name="Young S.K."/>
            <person name="Zeng Q."/>
            <person name="Gargeya S."/>
            <person name="Fitzgerald M."/>
            <person name="Haas B."/>
            <person name="Abouelleil A."/>
            <person name="Allen A.W."/>
            <person name="Alvarado L."/>
            <person name="Arachchi H.M."/>
            <person name="Berlin A.M."/>
            <person name="Chapman S.B."/>
            <person name="Gainer-Dewar J."/>
            <person name="Goldberg J."/>
            <person name="Griggs A."/>
            <person name="Gujja S."/>
            <person name="Hansen M."/>
            <person name="Howarth C."/>
            <person name="Imamovic A."/>
            <person name="Ireland A."/>
            <person name="Larimer J."/>
            <person name="McCowan C."/>
            <person name="Murphy C."/>
            <person name="Pearson M."/>
            <person name="Poon T.W."/>
            <person name="Priest M."/>
            <person name="Roberts A."/>
            <person name="Saif S."/>
            <person name="Shea T."/>
            <person name="Sisk P."/>
            <person name="Sykes S."/>
            <person name="Wortman J."/>
            <person name="Nusbaum C."/>
            <person name="Birren B."/>
        </authorList>
    </citation>
    <scope>NUCLEOTIDE SEQUENCE [LARGE SCALE GENOMIC DNA]</scope>
    <source>
        <strain evidence="2">A-37</strain>
    </source>
</reference>
<dbReference type="EMBL" id="AXCM01012738">
    <property type="status" value="NOT_ANNOTATED_CDS"/>
    <property type="molecule type" value="Genomic_DNA"/>
</dbReference>
<protein>
    <submittedName>
        <fullName evidence="1">Uncharacterized protein</fullName>
    </submittedName>
</protein>
<accession>A0A182LRR2</accession>
<keyword evidence="2" id="KW-1185">Reference proteome</keyword>
<proteinExistence type="predicted"/>
<organism evidence="1 2">
    <name type="scientific">Anopheles culicifacies</name>
    <dbReference type="NCBI Taxonomy" id="139723"/>
    <lineage>
        <taxon>Eukaryota</taxon>
        <taxon>Metazoa</taxon>
        <taxon>Ecdysozoa</taxon>
        <taxon>Arthropoda</taxon>
        <taxon>Hexapoda</taxon>
        <taxon>Insecta</taxon>
        <taxon>Pterygota</taxon>
        <taxon>Neoptera</taxon>
        <taxon>Endopterygota</taxon>
        <taxon>Diptera</taxon>
        <taxon>Nematocera</taxon>
        <taxon>Culicoidea</taxon>
        <taxon>Culicidae</taxon>
        <taxon>Anophelinae</taxon>
        <taxon>Anopheles</taxon>
        <taxon>culicifacies species complex</taxon>
    </lineage>
</organism>
<dbReference type="AlphaFoldDB" id="A0A182LRR2"/>
<name>A0A182LRR2_9DIPT</name>
<dbReference type="EMBL" id="AXCM01012739">
    <property type="status" value="NOT_ANNOTATED_CDS"/>
    <property type="molecule type" value="Genomic_DNA"/>
</dbReference>
<reference evidence="1" key="2">
    <citation type="submission" date="2020-05" db="UniProtKB">
        <authorList>
            <consortium name="EnsemblMetazoa"/>
        </authorList>
    </citation>
    <scope>IDENTIFICATION</scope>
    <source>
        <strain evidence="1">A-37</strain>
    </source>
</reference>
<dbReference type="EnsemblMetazoa" id="ACUA000330-RA">
    <property type="protein sequence ID" value="ACUA000330-PA"/>
    <property type="gene ID" value="ACUA000330"/>
</dbReference>
<evidence type="ECO:0000313" key="1">
    <source>
        <dbReference type="EnsemblMetazoa" id="ACUA000330-PA"/>
    </source>
</evidence>
<dbReference type="VEuPathDB" id="VectorBase:ACUA000330"/>